<dbReference type="PANTHER" id="PTHR43408:SF2">
    <property type="entry name" value="FMN REDUCTASE (NADPH)"/>
    <property type="match status" value="1"/>
</dbReference>
<protein>
    <submittedName>
        <fullName evidence="6">NAD(P)H-dependent oxidoreductase</fullName>
    </submittedName>
</protein>
<evidence type="ECO:0000256" key="2">
    <source>
        <dbReference type="ARBA" id="ARBA00022643"/>
    </source>
</evidence>
<evidence type="ECO:0000259" key="5">
    <source>
        <dbReference type="Pfam" id="PF03358"/>
    </source>
</evidence>
<keyword evidence="3" id="KW-0560">Oxidoreductase</keyword>
<comment type="caution">
    <text evidence="6">The sequence shown here is derived from an EMBL/GenBank/DDBJ whole genome shotgun (WGS) entry which is preliminary data.</text>
</comment>
<evidence type="ECO:0000313" key="6">
    <source>
        <dbReference type="EMBL" id="MFB9622737.1"/>
    </source>
</evidence>
<dbReference type="RefSeq" id="WP_344987551.1">
    <property type="nucleotide sequence ID" value="NZ_BAAAXV010000001.1"/>
</dbReference>
<dbReference type="Gene3D" id="3.40.50.360">
    <property type="match status" value="1"/>
</dbReference>
<keyword evidence="7" id="KW-1185">Reference proteome</keyword>
<accession>A0ABV5RTI5</accession>
<dbReference type="EMBL" id="JBHMBW010000003">
    <property type="protein sequence ID" value="MFB9622737.1"/>
    <property type="molecule type" value="Genomic_DNA"/>
</dbReference>
<keyword evidence="1" id="KW-0285">Flavoprotein</keyword>
<evidence type="ECO:0000256" key="1">
    <source>
        <dbReference type="ARBA" id="ARBA00022630"/>
    </source>
</evidence>
<dbReference type="InterPro" id="IPR051814">
    <property type="entry name" value="NAD(P)H-dep_FMN_reductase"/>
</dbReference>
<feature type="domain" description="NADPH-dependent FMN reductase-like" evidence="5">
    <location>
        <begin position="12"/>
        <end position="154"/>
    </location>
</feature>
<dbReference type="InterPro" id="IPR005025">
    <property type="entry name" value="FMN_Rdtase-like_dom"/>
</dbReference>
<reference evidence="6 7" key="1">
    <citation type="submission" date="2024-09" db="EMBL/GenBank/DDBJ databases">
        <authorList>
            <person name="Sun Q."/>
            <person name="Mori K."/>
        </authorList>
    </citation>
    <scope>NUCLEOTIDE SEQUENCE [LARGE SCALE GENOMIC DNA]</scope>
    <source>
        <strain evidence="6 7">JCM 3143</strain>
    </source>
</reference>
<dbReference type="InterPro" id="IPR029039">
    <property type="entry name" value="Flavoprotein-like_sf"/>
</dbReference>
<dbReference type="Proteomes" id="UP001589532">
    <property type="component" value="Unassembled WGS sequence"/>
</dbReference>
<name>A0ABV5RTI5_9ACTN</name>
<sequence length="232" mass="24676">MTAVADTGPVLRVVVVNGSPSQPSKTMGLVDVVLDTLKDMLPIEVSRVDVYRLGAGFTGAIERDDVTPEVEDSLRLAEDADLLIAAAPVFRGTYPGMFKHFFDLVDQYALANKPVLLAATGGGDHHALVLEHALRPLFAFFQALTIPVAFFASAGDFDGTTLLNPRIYGRIEVGLTDVADLLRARATGPEAAQDGEPANGRPRAKPLGLSSSASSRQRLVQPVLRASSPSRT</sequence>
<gene>
    <name evidence="6" type="ORF">ACFFSA_06565</name>
</gene>
<dbReference type="PANTHER" id="PTHR43408">
    <property type="entry name" value="FMN REDUCTASE (NADPH)"/>
    <property type="match status" value="1"/>
</dbReference>
<evidence type="ECO:0000313" key="7">
    <source>
        <dbReference type="Proteomes" id="UP001589532"/>
    </source>
</evidence>
<evidence type="ECO:0000256" key="4">
    <source>
        <dbReference type="SAM" id="MobiDB-lite"/>
    </source>
</evidence>
<feature type="region of interest" description="Disordered" evidence="4">
    <location>
        <begin position="188"/>
        <end position="232"/>
    </location>
</feature>
<proteinExistence type="predicted"/>
<keyword evidence="2" id="KW-0288">FMN</keyword>
<feature type="compositionally biased region" description="Polar residues" evidence="4">
    <location>
        <begin position="209"/>
        <end position="218"/>
    </location>
</feature>
<organism evidence="6 7">
    <name type="scientific">Nonomuraea helvata</name>
    <dbReference type="NCBI Taxonomy" id="37484"/>
    <lineage>
        <taxon>Bacteria</taxon>
        <taxon>Bacillati</taxon>
        <taxon>Actinomycetota</taxon>
        <taxon>Actinomycetes</taxon>
        <taxon>Streptosporangiales</taxon>
        <taxon>Streptosporangiaceae</taxon>
        <taxon>Nonomuraea</taxon>
    </lineage>
</organism>
<dbReference type="Pfam" id="PF03358">
    <property type="entry name" value="FMN_red"/>
    <property type="match status" value="1"/>
</dbReference>
<dbReference type="SUPFAM" id="SSF52218">
    <property type="entry name" value="Flavoproteins"/>
    <property type="match status" value="1"/>
</dbReference>
<evidence type="ECO:0000256" key="3">
    <source>
        <dbReference type="ARBA" id="ARBA00023002"/>
    </source>
</evidence>